<dbReference type="AlphaFoldDB" id="A0A371EQ02"/>
<name>A0A371EQ02_MUCPR</name>
<sequence>MPYLPYLKLNWMAFNLYLMDDDFKEACELCVNLANESFYKDYRLLFKEKKLCVPKSSIR</sequence>
<accession>A0A371EQ02</accession>
<keyword evidence="2" id="KW-1185">Reference proteome</keyword>
<evidence type="ECO:0000313" key="2">
    <source>
        <dbReference type="Proteomes" id="UP000257109"/>
    </source>
</evidence>
<dbReference type="Proteomes" id="UP000257109">
    <property type="component" value="Unassembled WGS sequence"/>
</dbReference>
<protein>
    <submittedName>
        <fullName evidence="1">Uncharacterized protein</fullName>
    </submittedName>
</protein>
<evidence type="ECO:0000313" key="1">
    <source>
        <dbReference type="EMBL" id="RDX68117.1"/>
    </source>
</evidence>
<proteinExistence type="predicted"/>
<gene>
    <name evidence="1" type="ORF">CR513_52936</name>
</gene>
<dbReference type="EMBL" id="QJKJ01012678">
    <property type="protein sequence ID" value="RDX68117.1"/>
    <property type="molecule type" value="Genomic_DNA"/>
</dbReference>
<feature type="non-terminal residue" evidence="1">
    <location>
        <position position="1"/>
    </location>
</feature>
<reference evidence="1" key="1">
    <citation type="submission" date="2018-05" db="EMBL/GenBank/DDBJ databases">
        <title>Draft genome of Mucuna pruriens seed.</title>
        <authorList>
            <person name="Nnadi N.E."/>
            <person name="Vos R."/>
            <person name="Hasami M.H."/>
            <person name="Devisetty U.K."/>
            <person name="Aguiy J.C."/>
        </authorList>
    </citation>
    <scope>NUCLEOTIDE SEQUENCE [LARGE SCALE GENOMIC DNA]</scope>
    <source>
        <strain evidence="1">JCA_2017</strain>
    </source>
</reference>
<organism evidence="1 2">
    <name type="scientific">Mucuna pruriens</name>
    <name type="common">Velvet bean</name>
    <name type="synonym">Dolichos pruriens</name>
    <dbReference type="NCBI Taxonomy" id="157652"/>
    <lineage>
        <taxon>Eukaryota</taxon>
        <taxon>Viridiplantae</taxon>
        <taxon>Streptophyta</taxon>
        <taxon>Embryophyta</taxon>
        <taxon>Tracheophyta</taxon>
        <taxon>Spermatophyta</taxon>
        <taxon>Magnoliopsida</taxon>
        <taxon>eudicotyledons</taxon>
        <taxon>Gunneridae</taxon>
        <taxon>Pentapetalae</taxon>
        <taxon>rosids</taxon>
        <taxon>fabids</taxon>
        <taxon>Fabales</taxon>
        <taxon>Fabaceae</taxon>
        <taxon>Papilionoideae</taxon>
        <taxon>50 kb inversion clade</taxon>
        <taxon>NPAAA clade</taxon>
        <taxon>indigoferoid/millettioid clade</taxon>
        <taxon>Phaseoleae</taxon>
        <taxon>Mucuna</taxon>
    </lineage>
</organism>
<comment type="caution">
    <text evidence="1">The sequence shown here is derived from an EMBL/GenBank/DDBJ whole genome shotgun (WGS) entry which is preliminary data.</text>
</comment>